<dbReference type="InterPro" id="IPR045032">
    <property type="entry name" value="PEL"/>
</dbReference>
<dbReference type="AlphaFoldDB" id="A0A1I0CT11"/>
<dbReference type="RefSeq" id="WP_092477864.1">
    <property type="nucleotide sequence ID" value="NZ_FOHN01000011.1"/>
</dbReference>
<dbReference type="InterPro" id="IPR008965">
    <property type="entry name" value="CBM2/CBM3_carb-bd_dom_sf"/>
</dbReference>
<dbReference type="InterPro" id="IPR011050">
    <property type="entry name" value="Pectin_lyase_fold/virulence"/>
</dbReference>
<keyword evidence="1 2" id="KW-0456">Lyase</keyword>
<dbReference type="PROSITE" id="PS50231">
    <property type="entry name" value="RICIN_B_LECTIN"/>
    <property type="match status" value="1"/>
</dbReference>
<dbReference type="SMART" id="SM00656">
    <property type="entry name" value="Amb_all"/>
    <property type="match status" value="1"/>
</dbReference>
<evidence type="ECO:0000256" key="2">
    <source>
        <dbReference type="RuleBase" id="RU361173"/>
    </source>
</evidence>
<sequence>MKKQIGKRIAGLFLAGTLMVSCWTGGMPKFTTEKQTVVAASFAEYPAELVRISTANGSRNLNISGTADGATLNTDTTRGTQNENWRFDYVVSGVFRIVNMGTGKVLATRNDSTNGGTSCVIAPCTLSKAQYWNVTQVSADNLGNGLYYKITNYLDQSKALTYNSGSNTITLETYSGNSNQKFRLNTAGLQGFAAEGKQINGAEKASAIGGLLGETVFVDTYDKLAQEASGSTPKTIVITKDLSYTGGFNYDNEGRRYPKSKINLGNNKTIIGSYGAHKIHNGYIVTNGGNGRNNILRNITVSHDESSNHINVWEFSNGNNLWLDHITFMGHSNINTSSYGGDIDKLLSIVGTYDYATVSDCTFGKHEYGVILGYPTDTDEALSAYKGKPCVTIMTNYFNSCITRAPGLMRYGYFHSANNYVYDFHLAYTMHTGANIYTEKNYYDGAGNIGSVVNDDALNITSISNATVGKVGPWYTDNGSIAVRCYNNNNLRNVSSLSTSWRPSNQYSYKVIGASDVPNYCRSNAGAKMSCNDMAYAAFSQKGVPIASYLVTGQSTPSYPSPTPSQWVQPSKNPVPSVTPSNAPTAVAPPNENPSTGNVIDISADGNSWSGGYTMNLTLKNVSGNNISDWTLYLNKSEADITSLWCGKMQSLGNQVMIRPESYNQNLGAGGSLTFGFGGNGTMPNALSYKFVYIVNGKEYTSTGVDSSL</sequence>
<evidence type="ECO:0000313" key="6">
    <source>
        <dbReference type="Proteomes" id="UP000199800"/>
    </source>
</evidence>
<evidence type="ECO:0000259" key="4">
    <source>
        <dbReference type="PROSITE" id="PS51173"/>
    </source>
</evidence>
<dbReference type="EMBL" id="FOHN01000011">
    <property type="protein sequence ID" value="SET22805.1"/>
    <property type="molecule type" value="Genomic_DNA"/>
</dbReference>
<keyword evidence="6" id="KW-1185">Reference proteome</keyword>
<accession>A0A1I0CT11</accession>
<dbReference type="Pfam" id="PF00544">
    <property type="entry name" value="Pectate_lyase_4"/>
    <property type="match status" value="1"/>
</dbReference>
<dbReference type="GO" id="GO:0030247">
    <property type="term" value="F:polysaccharide binding"/>
    <property type="evidence" value="ECO:0007669"/>
    <property type="project" value="UniProtKB-UniRule"/>
</dbReference>
<dbReference type="SMART" id="SM00637">
    <property type="entry name" value="CBD_II"/>
    <property type="match status" value="1"/>
</dbReference>
<dbReference type="Pfam" id="PF00553">
    <property type="entry name" value="CBM_2"/>
    <property type="match status" value="1"/>
</dbReference>
<keyword evidence="2" id="KW-0964">Secreted</keyword>
<dbReference type="InterPro" id="IPR012334">
    <property type="entry name" value="Pectin_lyas_fold"/>
</dbReference>
<dbReference type="GO" id="GO:0030570">
    <property type="term" value="F:pectate lyase activity"/>
    <property type="evidence" value="ECO:0007669"/>
    <property type="project" value="InterPro"/>
</dbReference>
<dbReference type="SUPFAM" id="SSF50370">
    <property type="entry name" value="Ricin B-like lectins"/>
    <property type="match status" value="1"/>
</dbReference>
<dbReference type="SUPFAM" id="SSF49384">
    <property type="entry name" value="Carbohydrate-binding domain"/>
    <property type="match status" value="1"/>
</dbReference>
<evidence type="ECO:0000313" key="5">
    <source>
        <dbReference type="EMBL" id="SET22805.1"/>
    </source>
</evidence>
<dbReference type="Proteomes" id="UP000199800">
    <property type="component" value="Unassembled WGS sequence"/>
</dbReference>
<dbReference type="STRING" id="29364.SAMN04487772_11148"/>
<dbReference type="SMART" id="SM00458">
    <property type="entry name" value="RICIN"/>
    <property type="match status" value="1"/>
</dbReference>
<feature type="region of interest" description="Disordered" evidence="3">
    <location>
        <begin position="559"/>
        <end position="597"/>
    </location>
</feature>
<gene>
    <name evidence="5" type="ORF">SAMN04487772_11148</name>
</gene>
<evidence type="ECO:0000256" key="3">
    <source>
        <dbReference type="SAM" id="MobiDB-lite"/>
    </source>
</evidence>
<dbReference type="PROSITE" id="PS51173">
    <property type="entry name" value="CBM2"/>
    <property type="match status" value="1"/>
</dbReference>
<proteinExistence type="inferred from homology"/>
<dbReference type="Gene3D" id="2.160.20.10">
    <property type="entry name" value="Single-stranded right-handed beta-helix, Pectin lyase-like"/>
    <property type="match status" value="1"/>
</dbReference>
<keyword evidence="2" id="KW-0119">Carbohydrate metabolism</keyword>
<organism evidence="5 6">
    <name type="scientific">[Clostridium] polysaccharolyticum</name>
    <dbReference type="NCBI Taxonomy" id="29364"/>
    <lineage>
        <taxon>Bacteria</taxon>
        <taxon>Bacillati</taxon>
        <taxon>Bacillota</taxon>
        <taxon>Clostridia</taxon>
        <taxon>Lachnospirales</taxon>
        <taxon>Lachnospiraceae</taxon>
    </lineage>
</organism>
<dbReference type="GO" id="GO:0000272">
    <property type="term" value="P:polysaccharide catabolic process"/>
    <property type="evidence" value="ECO:0007669"/>
    <property type="project" value="UniProtKB-KW"/>
</dbReference>
<keyword evidence="2" id="KW-0624">Polysaccharide degradation</keyword>
<dbReference type="SUPFAM" id="SSF51126">
    <property type="entry name" value="Pectin lyase-like"/>
    <property type="match status" value="1"/>
</dbReference>
<dbReference type="CDD" id="cd00161">
    <property type="entry name" value="beta-trefoil_Ricin-like"/>
    <property type="match status" value="1"/>
</dbReference>
<feature type="compositionally biased region" description="Polar residues" evidence="3">
    <location>
        <begin position="566"/>
        <end position="584"/>
    </location>
</feature>
<dbReference type="InterPro" id="IPR012291">
    <property type="entry name" value="CBM2_carb-bd_dom_sf"/>
</dbReference>
<dbReference type="InterPro" id="IPR035992">
    <property type="entry name" value="Ricin_B-like_lectins"/>
</dbReference>
<dbReference type="GO" id="GO:0004553">
    <property type="term" value="F:hydrolase activity, hydrolyzing O-glycosyl compounds"/>
    <property type="evidence" value="ECO:0007669"/>
    <property type="project" value="InterPro"/>
</dbReference>
<reference evidence="5 6" key="1">
    <citation type="submission" date="2016-10" db="EMBL/GenBank/DDBJ databases">
        <authorList>
            <person name="de Groot N.N."/>
        </authorList>
    </citation>
    <scope>NUCLEOTIDE SEQUENCE [LARGE SCALE GENOMIC DNA]</scope>
    <source>
        <strain evidence="5 6">DSM 1801</strain>
    </source>
</reference>
<dbReference type="Pfam" id="PF14200">
    <property type="entry name" value="RicinB_lectin_2"/>
    <property type="match status" value="1"/>
</dbReference>
<dbReference type="InterPro" id="IPR001919">
    <property type="entry name" value="CBD2"/>
</dbReference>
<dbReference type="GO" id="GO:0005576">
    <property type="term" value="C:extracellular region"/>
    <property type="evidence" value="ECO:0007669"/>
    <property type="project" value="UniProtKB-SubCell"/>
</dbReference>
<name>A0A1I0CT11_9FIRM</name>
<dbReference type="PANTHER" id="PTHR31683">
    <property type="entry name" value="PECTATE LYASE 18-RELATED"/>
    <property type="match status" value="1"/>
</dbReference>
<dbReference type="Gene3D" id="2.60.40.290">
    <property type="match status" value="1"/>
</dbReference>
<dbReference type="InterPro" id="IPR000772">
    <property type="entry name" value="Ricin_B_lectin"/>
</dbReference>
<dbReference type="InterPro" id="IPR002022">
    <property type="entry name" value="Pec_lyase"/>
</dbReference>
<comment type="subcellular location">
    <subcellularLocation>
        <location evidence="2">Secreted</location>
    </subcellularLocation>
</comment>
<dbReference type="OrthoDB" id="6521850at2"/>
<protein>
    <submittedName>
        <fullName evidence="5">Pectin lyase</fullName>
    </submittedName>
</protein>
<dbReference type="PANTHER" id="PTHR31683:SF18">
    <property type="entry name" value="PECTATE LYASE 21-RELATED"/>
    <property type="match status" value="1"/>
</dbReference>
<feature type="domain" description="CBM2" evidence="4">
    <location>
        <begin position="591"/>
        <end position="703"/>
    </location>
</feature>
<comment type="similarity">
    <text evidence="2">Belongs to the polysaccharide lyase 1 family.</text>
</comment>
<dbReference type="Gene3D" id="2.80.10.50">
    <property type="match status" value="1"/>
</dbReference>
<dbReference type="PROSITE" id="PS51257">
    <property type="entry name" value="PROKAR_LIPOPROTEIN"/>
    <property type="match status" value="1"/>
</dbReference>
<evidence type="ECO:0000256" key="1">
    <source>
        <dbReference type="ARBA" id="ARBA00023239"/>
    </source>
</evidence>